<comment type="caution">
    <text evidence="3">The sequence shown here is derived from an EMBL/GenBank/DDBJ whole genome shotgun (WGS) entry which is preliminary data.</text>
</comment>
<dbReference type="NCBIfam" id="TIGR03354">
    <property type="entry name" value="VI_FHA"/>
    <property type="match status" value="1"/>
</dbReference>
<name>A0AAJ2BWR7_ACIDE</name>
<protein>
    <submittedName>
        <fullName evidence="3">FHA domain-containing protein</fullName>
    </submittedName>
</protein>
<dbReference type="InterPro" id="IPR046883">
    <property type="entry name" value="T6SS_FHA_C"/>
</dbReference>
<sequence length="705" mass="74274">MDKIELVVTHDAGGPVSRYWSAIFGMAGGTVGRAGQNKLVLPDDDAMVARVHAMVRLDSDQAYIANLCERRSVHVNGRELLSGQEVPLVPGTSVGIGPYQLRAVIPGQHSNLQATPAKVSCTHTEGISESASAVGTSAQPVTSTPGANAFASAIDLASLPNPWADIPVIEGEDPHLSGLLLSSQPKAPSQHMADSGAAEDNPFAMLGRVEASSAATLVPEQCPSERGPTSAMTVTHSASSLSVADKPHAEIPKKNITPHPFDISTSTDRPTQVPPTAHRAMVIPDDFNPFAADPKEQALQRDPWSGDLAAKSLAEVAQLKNDELLQALPRTGQFAGDMDNAAHTGLPKQLDPAIELNPLKLFREPGESMYAEPEDHGMSRGSDLAQVFNMPRDARRHHATALPDTVPPEPHTPNRLDVAATPVPAPPIEPVAQAGLQALQGLDLALFDGGDAAQVLAEEDLLKVTGIQPPHPRSNSTPTHTTQPASPSASTSTAAGAHAPVQTTVASSEALAAAFLQGAGIEPGKAHVTITPDFMHAFGEALRVAVQGSIDLLSARSEIKREFRADVTIIASGANNPLKFLPTAEGVMLQLIGQTFPGFMKPVPAMKEAYKDLAVHQIALMAGIRAAYAEAVASLSPAELEKNAAVASSLLTKISSVHRKAALWDDFQQRYDSVRRHAEDDLMAFSGKTFVNAYEAAAQSAEGHL</sequence>
<feature type="domain" description="FHA" evidence="2">
    <location>
        <begin position="29"/>
        <end position="80"/>
    </location>
</feature>
<proteinExistence type="predicted"/>
<dbReference type="AlphaFoldDB" id="A0AAJ2BWR7"/>
<evidence type="ECO:0000313" key="3">
    <source>
        <dbReference type="EMBL" id="MDR6765657.1"/>
    </source>
</evidence>
<evidence type="ECO:0000313" key="5">
    <source>
        <dbReference type="Proteomes" id="UP001249076"/>
    </source>
</evidence>
<feature type="compositionally biased region" description="Low complexity" evidence="1">
    <location>
        <begin position="476"/>
        <end position="500"/>
    </location>
</feature>
<feature type="region of interest" description="Disordered" evidence="1">
    <location>
        <begin position="251"/>
        <end position="274"/>
    </location>
</feature>
<evidence type="ECO:0000313" key="6">
    <source>
        <dbReference type="Proteomes" id="UP001253458"/>
    </source>
</evidence>
<dbReference type="InterPro" id="IPR000253">
    <property type="entry name" value="FHA_dom"/>
</dbReference>
<dbReference type="RefSeq" id="WP_209816327.1">
    <property type="nucleotide sequence ID" value="NZ_JAVDTL010000001.1"/>
</dbReference>
<dbReference type="InterPro" id="IPR017735">
    <property type="entry name" value="T6SS_FHA"/>
</dbReference>
<evidence type="ECO:0000259" key="2">
    <source>
        <dbReference type="PROSITE" id="PS50006"/>
    </source>
</evidence>
<dbReference type="EMBL" id="JAVDTL010000001">
    <property type="protein sequence ID" value="MDR6765657.1"/>
    <property type="molecule type" value="Genomic_DNA"/>
</dbReference>
<keyword evidence="5" id="KW-1185">Reference proteome</keyword>
<organism evidence="3 6">
    <name type="scientific">Acidovorax delafieldii</name>
    <name type="common">Pseudomonas delafieldii</name>
    <dbReference type="NCBI Taxonomy" id="47920"/>
    <lineage>
        <taxon>Bacteria</taxon>
        <taxon>Pseudomonadati</taxon>
        <taxon>Pseudomonadota</taxon>
        <taxon>Betaproteobacteria</taxon>
        <taxon>Burkholderiales</taxon>
        <taxon>Comamonadaceae</taxon>
        <taxon>Acidovorax</taxon>
    </lineage>
</organism>
<accession>A0AAJ2BWR7</accession>
<evidence type="ECO:0000313" key="4">
    <source>
        <dbReference type="EMBL" id="MDR6836094.1"/>
    </source>
</evidence>
<dbReference type="Proteomes" id="UP001249076">
    <property type="component" value="Unassembled WGS sequence"/>
</dbReference>
<dbReference type="InterPro" id="IPR008984">
    <property type="entry name" value="SMAD_FHA_dom_sf"/>
</dbReference>
<evidence type="ECO:0000256" key="1">
    <source>
        <dbReference type="SAM" id="MobiDB-lite"/>
    </source>
</evidence>
<dbReference type="PROSITE" id="PS50006">
    <property type="entry name" value="FHA_DOMAIN"/>
    <property type="match status" value="1"/>
</dbReference>
<dbReference type="Pfam" id="PF20232">
    <property type="entry name" value="T6SS_FHA_C"/>
    <property type="match status" value="1"/>
</dbReference>
<feature type="region of interest" description="Disordered" evidence="1">
    <location>
        <begin position="466"/>
        <end position="501"/>
    </location>
</feature>
<dbReference type="Pfam" id="PF00498">
    <property type="entry name" value="FHA"/>
    <property type="match status" value="1"/>
</dbReference>
<dbReference type="Gene3D" id="2.60.200.20">
    <property type="match status" value="1"/>
</dbReference>
<dbReference type="EMBL" id="JAVDTS010000001">
    <property type="protein sequence ID" value="MDR6836094.1"/>
    <property type="molecule type" value="Genomic_DNA"/>
</dbReference>
<reference evidence="3 5" key="1">
    <citation type="submission" date="2023-07" db="EMBL/GenBank/DDBJ databases">
        <title>Sorghum-associated microbial communities from plants grown in Nebraska, USA.</title>
        <authorList>
            <person name="Schachtman D."/>
        </authorList>
    </citation>
    <scope>NUCLEOTIDE SEQUENCE</scope>
    <source>
        <strain evidence="4 5">BE105</strain>
        <strain evidence="3">BE69</strain>
    </source>
</reference>
<dbReference type="SUPFAM" id="SSF49879">
    <property type="entry name" value="SMAD/FHA domain"/>
    <property type="match status" value="1"/>
</dbReference>
<dbReference type="Proteomes" id="UP001253458">
    <property type="component" value="Unassembled WGS sequence"/>
</dbReference>
<gene>
    <name evidence="3" type="ORF">J2W88_000915</name>
    <name evidence="4" type="ORF">J2W93_000915</name>
</gene>
<dbReference type="CDD" id="cd00060">
    <property type="entry name" value="FHA"/>
    <property type="match status" value="1"/>
</dbReference>